<organism evidence="2 3">
    <name type="scientific">Adineta steineri</name>
    <dbReference type="NCBI Taxonomy" id="433720"/>
    <lineage>
        <taxon>Eukaryota</taxon>
        <taxon>Metazoa</taxon>
        <taxon>Spiralia</taxon>
        <taxon>Gnathifera</taxon>
        <taxon>Rotifera</taxon>
        <taxon>Eurotatoria</taxon>
        <taxon>Bdelloidea</taxon>
        <taxon>Adinetida</taxon>
        <taxon>Adinetidae</taxon>
        <taxon>Adineta</taxon>
    </lineage>
</organism>
<dbReference type="Proteomes" id="UP000663881">
    <property type="component" value="Unassembled WGS sequence"/>
</dbReference>
<feature type="compositionally biased region" description="Polar residues" evidence="1">
    <location>
        <begin position="11"/>
        <end position="23"/>
    </location>
</feature>
<dbReference type="EMBL" id="CAJOAY010029268">
    <property type="protein sequence ID" value="CAF4411657.1"/>
    <property type="molecule type" value="Genomic_DNA"/>
</dbReference>
<dbReference type="AlphaFoldDB" id="A0A820Q0T8"/>
<reference evidence="2" key="1">
    <citation type="submission" date="2021-02" db="EMBL/GenBank/DDBJ databases">
        <authorList>
            <person name="Nowell W R."/>
        </authorList>
    </citation>
    <scope>NUCLEOTIDE SEQUENCE</scope>
</reference>
<gene>
    <name evidence="2" type="ORF">OKA104_LOCUS51981</name>
</gene>
<protein>
    <submittedName>
        <fullName evidence="2">Uncharacterized protein</fullName>
    </submittedName>
</protein>
<accession>A0A820Q0T8</accession>
<evidence type="ECO:0000313" key="3">
    <source>
        <dbReference type="Proteomes" id="UP000663881"/>
    </source>
</evidence>
<comment type="caution">
    <text evidence="2">The sequence shown here is derived from an EMBL/GenBank/DDBJ whole genome shotgun (WGS) entry which is preliminary data.</text>
</comment>
<proteinExistence type="predicted"/>
<name>A0A820Q0T8_9BILA</name>
<feature type="non-terminal residue" evidence="2">
    <location>
        <position position="41"/>
    </location>
</feature>
<feature type="region of interest" description="Disordered" evidence="1">
    <location>
        <begin position="1"/>
        <end position="23"/>
    </location>
</feature>
<evidence type="ECO:0000313" key="2">
    <source>
        <dbReference type="EMBL" id="CAF4411657.1"/>
    </source>
</evidence>
<sequence length="41" mass="4700">MDFPPPPPTGTEMNFPSPSQDSTEIQMAYARLQRKHLNLKK</sequence>
<evidence type="ECO:0000256" key="1">
    <source>
        <dbReference type="SAM" id="MobiDB-lite"/>
    </source>
</evidence>